<gene>
    <name evidence="2" type="ORF">BCON_0249g00150</name>
</gene>
<feature type="compositionally biased region" description="Low complexity" evidence="1">
    <location>
        <begin position="39"/>
        <end position="54"/>
    </location>
</feature>
<dbReference type="OrthoDB" id="3560624at2759"/>
<protein>
    <submittedName>
        <fullName evidence="2">Uncharacterized protein</fullName>
    </submittedName>
</protein>
<organism evidence="2 3">
    <name type="scientific">Botryotinia convoluta</name>
    <dbReference type="NCBI Taxonomy" id="54673"/>
    <lineage>
        <taxon>Eukaryota</taxon>
        <taxon>Fungi</taxon>
        <taxon>Dikarya</taxon>
        <taxon>Ascomycota</taxon>
        <taxon>Pezizomycotina</taxon>
        <taxon>Leotiomycetes</taxon>
        <taxon>Helotiales</taxon>
        <taxon>Sclerotiniaceae</taxon>
        <taxon>Botryotinia</taxon>
    </lineage>
</organism>
<dbReference type="AlphaFoldDB" id="A0A4Z1HTM1"/>
<evidence type="ECO:0000256" key="1">
    <source>
        <dbReference type="SAM" id="MobiDB-lite"/>
    </source>
</evidence>
<name>A0A4Z1HTM1_9HELO</name>
<feature type="region of interest" description="Disordered" evidence="1">
    <location>
        <begin position="428"/>
        <end position="463"/>
    </location>
</feature>
<proteinExistence type="predicted"/>
<feature type="compositionally biased region" description="Polar residues" evidence="1">
    <location>
        <begin position="325"/>
        <end position="367"/>
    </location>
</feature>
<feature type="region of interest" description="Disordered" evidence="1">
    <location>
        <begin position="516"/>
        <end position="643"/>
    </location>
</feature>
<dbReference type="EMBL" id="PQXN01000248">
    <property type="protein sequence ID" value="TGO48167.1"/>
    <property type="molecule type" value="Genomic_DNA"/>
</dbReference>
<comment type="caution">
    <text evidence="2">The sequence shown here is derived from an EMBL/GenBank/DDBJ whole genome shotgun (WGS) entry which is preliminary data.</text>
</comment>
<reference evidence="2 3" key="1">
    <citation type="submission" date="2017-12" db="EMBL/GenBank/DDBJ databases">
        <title>Comparative genomics of Botrytis spp.</title>
        <authorList>
            <person name="Valero-Jimenez C.A."/>
            <person name="Tapia P."/>
            <person name="Veloso J."/>
            <person name="Silva-Moreno E."/>
            <person name="Staats M."/>
            <person name="Valdes J.H."/>
            <person name="Van Kan J.A.L."/>
        </authorList>
    </citation>
    <scope>NUCLEOTIDE SEQUENCE [LARGE SCALE GENOMIC DNA]</scope>
    <source>
        <strain evidence="2 3">MUCL11595</strain>
    </source>
</reference>
<accession>A0A4Z1HTM1</accession>
<evidence type="ECO:0000313" key="2">
    <source>
        <dbReference type="EMBL" id="TGO48167.1"/>
    </source>
</evidence>
<feature type="compositionally biased region" description="Basic residues" evidence="1">
    <location>
        <begin position="596"/>
        <end position="605"/>
    </location>
</feature>
<feature type="region of interest" description="Disordered" evidence="1">
    <location>
        <begin position="322"/>
        <end position="385"/>
    </location>
</feature>
<feature type="compositionally biased region" description="Polar residues" evidence="1">
    <location>
        <begin position="554"/>
        <end position="572"/>
    </location>
</feature>
<feature type="region of interest" description="Disordered" evidence="1">
    <location>
        <begin position="1"/>
        <end position="21"/>
    </location>
</feature>
<keyword evidence="3" id="KW-1185">Reference proteome</keyword>
<feature type="compositionally biased region" description="Basic and acidic residues" evidence="1">
    <location>
        <begin position="579"/>
        <end position="588"/>
    </location>
</feature>
<dbReference type="Proteomes" id="UP000297527">
    <property type="component" value="Unassembled WGS sequence"/>
</dbReference>
<feature type="compositionally biased region" description="Pro residues" evidence="1">
    <location>
        <begin position="1"/>
        <end position="11"/>
    </location>
</feature>
<feature type="compositionally biased region" description="Polar residues" evidence="1">
    <location>
        <begin position="516"/>
        <end position="527"/>
    </location>
</feature>
<sequence>MSSPPPQPQPQPQDCRSLISSPDRVYRWIEGTGEFNDQPISPSNNVPNSPLSGNQYVMDDGVNLRSPSIGSRPGASHDDVFAASFNQEGAQVGADFTGNNQQPNQETSNALLSQPQASYYNMLGQIQQRNEYRLRNIYEYSPIPNSVDNAHQGIHDGNNRVDYPSNSTALQNSNNYSGNMMPMNNYSSQPRYGGLQPPSQRAHQTNMTTGMTTGMMNTMNNYQSGMSGQVSENNPVHSVNPTHHFARFASDLNTYRTYTNYDNGVFWDDPRYQEAQRNDHMLCNCHSNMASTQLADQGHGDRMSTNHLPYMTPQHVILDRFEDSPYNSRPNANSQQTSDEDQSYNSLTTPSNMTSNQYAVRDTQSPVPATPSGYASDQRAPGPVGTGLDVPNVLDNMPPNQHIVHNEQDLDVANVLGNMLPSQHIVRNEQDSDEPNVPSNMPPSEHTVRNDQGDMPTSSGDQMDTPHDQILFGKPSTIAPLAQPFDLILDAAQPFNAINSGPSFPQDNSLRQLLQLDSNPTPTSNIEETGAALDSGEADTRSVRDFPPNIPGTLASNVHQPQTETPQASNPLRNIARNQKADTRKDSSRAANRVNKSIRRRKPAKTQKLQSAIANSASHLLEGSTTQAVEAQNDSETSVESEE</sequence>
<evidence type="ECO:0000313" key="3">
    <source>
        <dbReference type="Proteomes" id="UP000297527"/>
    </source>
</evidence>
<feature type="compositionally biased region" description="Polar residues" evidence="1">
    <location>
        <begin position="607"/>
        <end position="636"/>
    </location>
</feature>
<feature type="region of interest" description="Disordered" evidence="1">
    <location>
        <begin position="33"/>
        <end position="75"/>
    </location>
</feature>